<protein>
    <submittedName>
        <fullName evidence="2">Uncharacterized protein</fullName>
    </submittedName>
</protein>
<sequence>MPVLINRRMRTSSGKNTGTHVRASGPVPLSHDASMRSSEASWSEDDEDIIMVTHGLNASQCALKATNDCIQHKIAKLQVNTVRLKRELWLLQRHVKNFNHPLYETWEADILTRLIEVGHAHQHRPKLQAGVVIGDTTVADRENLFHAYNTAAKQVREDTLQQLGLDKKYFEALARYNEVREIHLLDWCQVCFLCSHSQVALYRSPNPFQTENAFAKWLLDEKEQRPAKFDFWSKLFPVCYGRTVEESATMF</sequence>
<dbReference type="AlphaFoldDB" id="A0A9W9U0I3"/>
<evidence type="ECO:0000313" key="2">
    <source>
        <dbReference type="EMBL" id="KAJ5303286.1"/>
    </source>
</evidence>
<reference evidence="2" key="2">
    <citation type="journal article" date="2023" name="IMA Fungus">
        <title>Comparative genomic study of the Penicillium genus elucidates a diverse pangenome and 15 lateral gene transfer events.</title>
        <authorList>
            <person name="Petersen C."/>
            <person name="Sorensen T."/>
            <person name="Nielsen M.R."/>
            <person name="Sondergaard T.E."/>
            <person name="Sorensen J.L."/>
            <person name="Fitzpatrick D.A."/>
            <person name="Frisvad J.C."/>
            <person name="Nielsen K.L."/>
        </authorList>
    </citation>
    <scope>NUCLEOTIDE SEQUENCE</scope>
    <source>
        <strain evidence="2">IBT 21472</strain>
    </source>
</reference>
<proteinExistence type="predicted"/>
<gene>
    <name evidence="2" type="ORF">N7476_010085</name>
</gene>
<comment type="caution">
    <text evidence="2">The sequence shown here is derived from an EMBL/GenBank/DDBJ whole genome shotgun (WGS) entry which is preliminary data.</text>
</comment>
<dbReference type="EMBL" id="JAPZBO010000009">
    <property type="protein sequence ID" value="KAJ5303286.1"/>
    <property type="molecule type" value="Genomic_DNA"/>
</dbReference>
<evidence type="ECO:0000313" key="3">
    <source>
        <dbReference type="Proteomes" id="UP001147746"/>
    </source>
</evidence>
<keyword evidence="3" id="KW-1185">Reference proteome</keyword>
<reference evidence="2" key="1">
    <citation type="submission" date="2022-12" db="EMBL/GenBank/DDBJ databases">
        <authorList>
            <person name="Petersen C."/>
        </authorList>
    </citation>
    <scope>NUCLEOTIDE SEQUENCE</scope>
    <source>
        <strain evidence="2">IBT 21472</strain>
    </source>
</reference>
<evidence type="ECO:0000256" key="1">
    <source>
        <dbReference type="SAM" id="MobiDB-lite"/>
    </source>
</evidence>
<dbReference type="Proteomes" id="UP001147746">
    <property type="component" value="Unassembled WGS sequence"/>
</dbReference>
<organism evidence="2 3">
    <name type="scientific">Penicillium atrosanguineum</name>
    <dbReference type="NCBI Taxonomy" id="1132637"/>
    <lineage>
        <taxon>Eukaryota</taxon>
        <taxon>Fungi</taxon>
        <taxon>Dikarya</taxon>
        <taxon>Ascomycota</taxon>
        <taxon>Pezizomycotina</taxon>
        <taxon>Eurotiomycetes</taxon>
        <taxon>Eurotiomycetidae</taxon>
        <taxon>Eurotiales</taxon>
        <taxon>Aspergillaceae</taxon>
        <taxon>Penicillium</taxon>
    </lineage>
</organism>
<name>A0A9W9U0I3_9EURO</name>
<accession>A0A9W9U0I3</accession>
<feature type="region of interest" description="Disordered" evidence="1">
    <location>
        <begin position="1"/>
        <end position="38"/>
    </location>
</feature>